<dbReference type="EMBL" id="JBHRZV010000029">
    <property type="protein sequence ID" value="MFC3927795.1"/>
    <property type="molecule type" value="Genomic_DNA"/>
</dbReference>
<gene>
    <name evidence="10" type="ORF">ACFORF_04100</name>
</gene>
<sequence length="421" mass="45442">MNLKEQSQKLPQSLTIEPALEAIVKAGRLLMENGAEIHRIELTVNHMAQALGIKGFEAFVMNRGIFVSGLNSQGLAEAKVITTQETGMNLRILDEVNALSRRISQEPSWTPSNILQELNHIEGRSDYSALTSLLAYFVGAGGFAWALGSTLIDTLISASTGLFIGLLLHWMNPWLKTSFVRIILASGLATLAVHGLVLTGLGQSRSLILLGAFMVLIPGATFVNAIREFSQSNYPTGLSLALSALLTCISISVGVAASLGLIPRATPLSAGFSLDHLSILDFLTRSLAAGIGTVAFSVFYSVPRRFFKELGVLGTLTWLLYLIIATSTGKEALAIFIPGLIIAAMSQILAIYRKSPATMFLVTSMFPLLPGISFYRATYLVLTGSTDLALQQMRTSFISAFTIAIAITLAQQIPWKKWLSF</sequence>
<name>A0ABV8CUY1_9STRE</name>
<feature type="transmembrane region" description="Helical" evidence="7">
    <location>
        <begin position="151"/>
        <end position="170"/>
    </location>
</feature>
<evidence type="ECO:0000259" key="8">
    <source>
        <dbReference type="Pfam" id="PF06738"/>
    </source>
</evidence>
<dbReference type="Pfam" id="PF12821">
    <property type="entry name" value="ThrE_2"/>
    <property type="match status" value="1"/>
</dbReference>
<feature type="transmembrane region" description="Helical" evidence="7">
    <location>
        <begin position="359"/>
        <end position="377"/>
    </location>
</feature>
<comment type="similarity">
    <text evidence="6">Belongs to the ThrE exporter (TC 2.A.79) family.</text>
</comment>
<evidence type="ECO:0000313" key="10">
    <source>
        <dbReference type="EMBL" id="MFC3927795.1"/>
    </source>
</evidence>
<feature type="domain" description="Threonine/Serine exporter ThrE" evidence="9">
    <location>
        <begin position="287"/>
        <end position="411"/>
    </location>
</feature>
<evidence type="ECO:0000256" key="4">
    <source>
        <dbReference type="ARBA" id="ARBA00022989"/>
    </source>
</evidence>
<keyword evidence="11" id="KW-1185">Reference proteome</keyword>
<feature type="transmembrane region" description="Helical" evidence="7">
    <location>
        <begin position="333"/>
        <end position="352"/>
    </location>
</feature>
<keyword evidence="3 7" id="KW-0812">Transmembrane</keyword>
<feature type="transmembrane region" description="Helical" evidence="7">
    <location>
        <begin position="282"/>
        <end position="303"/>
    </location>
</feature>
<feature type="transmembrane region" description="Helical" evidence="7">
    <location>
        <begin position="127"/>
        <end position="145"/>
    </location>
</feature>
<feature type="transmembrane region" description="Helical" evidence="7">
    <location>
        <begin position="182"/>
        <end position="201"/>
    </location>
</feature>
<reference evidence="11" key="1">
    <citation type="journal article" date="2019" name="Int. J. Syst. Evol. Microbiol.">
        <title>The Global Catalogue of Microorganisms (GCM) 10K type strain sequencing project: providing services to taxonomists for standard genome sequencing and annotation.</title>
        <authorList>
            <consortium name="The Broad Institute Genomics Platform"/>
            <consortium name="The Broad Institute Genome Sequencing Center for Infectious Disease"/>
            <person name="Wu L."/>
            <person name="Ma J."/>
        </authorList>
    </citation>
    <scope>NUCLEOTIDE SEQUENCE [LARGE SCALE GENOMIC DNA]</scope>
    <source>
        <strain evidence="11">CCUG 67170</strain>
    </source>
</reference>
<dbReference type="RefSeq" id="WP_380425754.1">
    <property type="nucleotide sequence ID" value="NZ_JBHRZV010000029.1"/>
</dbReference>
<feature type="transmembrane region" description="Helical" evidence="7">
    <location>
        <begin position="310"/>
        <end position="327"/>
    </location>
</feature>
<evidence type="ECO:0000256" key="1">
    <source>
        <dbReference type="ARBA" id="ARBA00004651"/>
    </source>
</evidence>
<keyword evidence="4 7" id="KW-1133">Transmembrane helix</keyword>
<evidence type="ECO:0000256" key="5">
    <source>
        <dbReference type="ARBA" id="ARBA00023136"/>
    </source>
</evidence>
<dbReference type="PANTHER" id="PTHR34390:SF2">
    <property type="entry name" value="SUCCINATE TRANSPORTER SUBUNIT YJJP-RELATED"/>
    <property type="match status" value="1"/>
</dbReference>
<keyword evidence="5 7" id="KW-0472">Membrane</keyword>
<dbReference type="InterPro" id="IPR050539">
    <property type="entry name" value="ThrE_Dicarb/AminoAcid_Exp"/>
</dbReference>
<feature type="transmembrane region" description="Helical" evidence="7">
    <location>
        <begin position="238"/>
        <end position="262"/>
    </location>
</feature>
<dbReference type="InterPro" id="IPR024528">
    <property type="entry name" value="ThrE_2"/>
</dbReference>
<dbReference type="PANTHER" id="PTHR34390">
    <property type="entry name" value="UPF0442 PROTEIN YJJB-RELATED"/>
    <property type="match status" value="1"/>
</dbReference>
<proteinExistence type="inferred from homology"/>
<evidence type="ECO:0000313" key="11">
    <source>
        <dbReference type="Proteomes" id="UP001595807"/>
    </source>
</evidence>
<feature type="transmembrane region" description="Helical" evidence="7">
    <location>
        <begin position="207"/>
        <end position="226"/>
    </location>
</feature>
<dbReference type="InterPro" id="IPR010619">
    <property type="entry name" value="ThrE-like_N"/>
</dbReference>
<comment type="caution">
    <text evidence="10">The sequence shown here is derived from an EMBL/GenBank/DDBJ whole genome shotgun (WGS) entry which is preliminary data.</text>
</comment>
<feature type="transmembrane region" description="Helical" evidence="7">
    <location>
        <begin position="397"/>
        <end position="415"/>
    </location>
</feature>
<keyword evidence="2" id="KW-1003">Cell membrane</keyword>
<feature type="domain" description="Threonine/serine exporter-like N-terminal" evidence="8">
    <location>
        <begin position="22"/>
        <end position="261"/>
    </location>
</feature>
<organism evidence="10 11">
    <name type="scientific">Streptococcus caprae</name>
    <dbReference type="NCBI Taxonomy" id="1640501"/>
    <lineage>
        <taxon>Bacteria</taxon>
        <taxon>Bacillati</taxon>
        <taxon>Bacillota</taxon>
        <taxon>Bacilli</taxon>
        <taxon>Lactobacillales</taxon>
        <taxon>Streptococcaceae</taxon>
        <taxon>Streptococcus</taxon>
    </lineage>
</organism>
<dbReference type="Pfam" id="PF06738">
    <property type="entry name" value="ThrE"/>
    <property type="match status" value="1"/>
</dbReference>
<evidence type="ECO:0000259" key="9">
    <source>
        <dbReference type="Pfam" id="PF12821"/>
    </source>
</evidence>
<dbReference type="Proteomes" id="UP001595807">
    <property type="component" value="Unassembled WGS sequence"/>
</dbReference>
<evidence type="ECO:0000256" key="3">
    <source>
        <dbReference type="ARBA" id="ARBA00022692"/>
    </source>
</evidence>
<evidence type="ECO:0000256" key="2">
    <source>
        <dbReference type="ARBA" id="ARBA00022475"/>
    </source>
</evidence>
<evidence type="ECO:0000256" key="7">
    <source>
        <dbReference type="SAM" id="Phobius"/>
    </source>
</evidence>
<evidence type="ECO:0000256" key="6">
    <source>
        <dbReference type="ARBA" id="ARBA00034125"/>
    </source>
</evidence>
<accession>A0ABV8CUY1</accession>
<comment type="subcellular location">
    <subcellularLocation>
        <location evidence="1">Cell membrane</location>
        <topology evidence="1">Multi-pass membrane protein</topology>
    </subcellularLocation>
</comment>
<protein>
    <submittedName>
        <fullName evidence="10">Threonine/serine exporter ThrE family protein</fullName>
    </submittedName>
</protein>